<proteinExistence type="predicted"/>
<dbReference type="InterPro" id="IPR000014">
    <property type="entry name" value="PAS"/>
</dbReference>
<accession>A0A173R779</accession>
<keyword evidence="4" id="KW-0238">DNA-binding</keyword>
<dbReference type="InterPro" id="IPR035965">
    <property type="entry name" value="PAS-like_dom_sf"/>
</dbReference>
<evidence type="ECO:0000313" key="9">
    <source>
        <dbReference type="Proteomes" id="UP000095492"/>
    </source>
</evidence>
<dbReference type="EMBL" id="CYYA01000001">
    <property type="protein sequence ID" value="CUM73733.1"/>
    <property type="molecule type" value="Genomic_DNA"/>
</dbReference>
<dbReference type="InterPro" id="IPR058031">
    <property type="entry name" value="AAA_lid_NorR"/>
</dbReference>
<dbReference type="FunFam" id="3.40.50.300:FF:000006">
    <property type="entry name" value="DNA-binding transcriptional regulator NtrC"/>
    <property type="match status" value="1"/>
</dbReference>
<keyword evidence="3" id="KW-0805">Transcription regulation</keyword>
<dbReference type="SMART" id="SM00091">
    <property type="entry name" value="PAS"/>
    <property type="match status" value="1"/>
</dbReference>
<dbReference type="Proteomes" id="UP000095492">
    <property type="component" value="Unassembled WGS sequence"/>
</dbReference>
<dbReference type="InterPro" id="IPR025943">
    <property type="entry name" value="Sigma_54_int_dom_ATP-bd_2"/>
</dbReference>
<reference evidence="8 9" key="1">
    <citation type="submission" date="2015-09" db="EMBL/GenBank/DDBJ databases">
        <authorList>
            <consortium name="Pathogen Informatics"/>
        </authorList>
    </citation>
    <scope>NUCLEOTIDE SEQUENCE [LARGE SCALE GENOMIC DNA]</scope>
    <source>
        <strain evidence="8 9">2789STDY5608891</strain>
    </source>
</reference>
<dbReference type="Pfam" id="PF00158">
    <property type="entry name" value="Sigma54_activat"/>
    <property type="match status" value="1"/>
</dbReference>
<evidence type="ECO:0000259" key="7">
    <source>
        <dbReference type="PROSITE" id="PS50112"/>
    </source>
</evidence>
<keyword evidence="8" id="KW-0560">Oxidoreductase</keyword>
<dbReference type="SUPFAM" id="SSF52540">
    <property type="entry name" value="P-loop containing nucleoside triphosphate hydrolases"/>
    <property type="match status" value="1"/>
</dbReference>
<keyword evidence="5" id="KW-0804">Transcription</keyword>
<dbReference type="InterPro" id="IPR003593">
    <property type="entry name" value="AAA+_ATPase"/>
</dbReference>
<keyword evidence="2" id="KW-0067">ATP-binding</keyword>
<evidence type="ECO:0000256" key="2">
    <source>
        <dbReference type="ARBA" id="ARBA00022840"/>
    </source>
</evidence>
<dbReference type="InterPro" id="IPR013656">
    <property type="entry name" value="PAS_4"/>
</dbReference>
<dbReference type="PANTHER" id="PTHR32071:SF121">
    <property type="entry name" value="SIGMA L-DEPENDENT TRANSCRIPTIONAL REGULATOR YQIR-RELATED"/>
    <property type="match status" value="1"/>
</dbReference>
<feature type="domain" description="PAS" evidence="7">
    <location>
        <begin position="67"/>
        <end position="146"/>
    </location>
</feature>
<dbReference type="Gene3D" id="3.30.450.20">
    <property type="entry name" value="PAS domain"/>
    <property type="match status" value="1"/>
</dbReference>
<dbReference type="InterPro" id="IPR025944">
    <property type="entry name" value="Sigma_54_int_dom_CS"/>
</dbReference>
<dbReference type="InterPro" id="IPR002078">
    <property type="entry name" value="Sigma_54_int"/>
</dbReference>
<sequence length="527" mass="59785">MEITHFMNPNRKNVETKSFLPAGIRIRDIDQRVLNTEEKYIGIVDENGEMLGAIQVERLRFIYQWNQTLDMAQILEHLSIGVIAVDKESRIFYVNPAYSDILNVAPGKIIGRYMNQIEKDAALLEVLETQKPKRREKQLIQSVQKYVSVNMFPLYQQGEFIGACSLFTDITELNHLTSEVQRISQVAEEYNQEIRARDFLKTNHIIGESEVYLNCIRKSMMVASTDASVLIRGENGTGKEVICKIVQENSARRNQPFIKVNCAAIPEALIESELFGYEEGSFTGAKKGGRAGKFELAHGGTIFLDEIGDLPMAMQAKLLRVLQEGEIEKVGGQKSVPIDVRVIAATNQPLEQMIEDGTFRMDLYFRLNVISIEIPPLRKRGSDVILLANEFLDTFNHKYQKEKHMKESVYQALMNYKWPGNVRELRNVVESAVVLTMSDSIGAGDLPEYISGVAAEENVQQDAQTKELSMLEDGMHFDSLKEQVEAYEKHVIAAALERCQGDRNAVIQELKVSRRTFYRKLAEYGLS</sequence>
<dbReference type="InterPro" id="IPR027417">
    <property type="entry name" value="P-loop_NTPase"/>
</dbReference>
<evidence type="ECO:0000259" key="6">
    <source>
        <dbReference type="PROSITE" id="PS50045"/>
    </source>
</evidence>
<evidence type="ECO:0000256" key="5">
    <source>
        <dbReference type="ARBA" id="ARBA00023163"/>
    </source>
</evidence>
<dbReference type="Gene3D" id="3.40.50.300">
    <property type="entry name" value="P-loop containing nucleotide triphosphate hydrolases"/>
    <property type="match status" value="1"/>
</dbReference>
<evidence type="ECO:0000256" key="4">
    <source>
        <dbReference type="ARBA" id="ARBA00023125"/>
    </source>
</evidence>
<keyword evidence="8" id="KW-0503">Monooxygenase</keyword>
<dbReference type="GO" id="GO:0043565">
    <property type="term" value="F:sequence-specific DNA binding"/>
    <property type="evidence" value="ECO:0007669"/>
    <property type="project" value="InterPro"/>
</dbReference>
<dbReference type="GO" id="GO:0005524">
    <property type="term" value="F:ATP binding"/>
    <property type="evidence" value="ECO:0007669"/>
    <property type="project" value="UniProtKB-KW"/>
</dbReference>
<evidence type="ECO:0000313" key="8">
    <source>
        <dbReference type="EMBL" id="CUM73733.1"/>
    </source>
</evidence>
<feature type="domain" description="Sigma-54 factor interaction" evidence="6">
    <location>
        <begin position="205"/>
        <end position="434"/>
    </location>
</feature>
<dbReference type="STRING" id="39490.ERS852448_00255"/>
<dbReference type="PANTHER" id="PTHR32071">
    <property type="entry name" value="TRANSCRIPTIONAL REGULATORY PROTEIN"/>
    <property type="match status" value="1"/>
</dbReference>
<evidence type="ECO:0000256" key="1">
    <source>
        <dbReference type="ARBA" id="ARBA00022741"/>
    </source>
</evidence>
<dbReference type="PROSITE" id="PS00688">
    <property type="entry name" value="SIGMA54_INTERACT_3"/>
    <property type="match status" value="1"/>
</dbReference>
<dbReference type="SMART" id="SM00382">
    <property type="entry name" value="AAA"/>
    <property type="match status" value="1"/>
</dbReference>
<dbReference type="Pfam" id="PF25601">
    <property type="entry name" value="AAA_lid_14"/>
    <property type="match status" value="1"/>
</dbReference>
<gene>
    <name evidence="8" type="ORF">ERS852448_00255</name>
</gene>
<dbReference type="GO" id="GO:0004497">
    <property type="term" value="F:monooxygenase activity"/>
    <property type="evidence" value="ECO:0007669"/>
    <property type="project" value="UniProtKB-KW"/>
</dbReference>
<dbReference type="Gene3D" id="1.10.10.60">
    <property type="entry name" value="Homeodomain-like"/>
    <property type="match status" value="1"/>
</dbReference>
<dbReference type="CDD" id="cd00130">
    <property type="entry name" value="PAS"/>
    <property type="match status" value="1"/>
</dbReference>
<dbReference type="SUPFAM" id="SSF55785">
    <property type="entry name" value="PYP-like sensor domain (PAS domain)"/>
    <property type="match status" value="1"/>
</dbReference>
<protein>
    <submittedName>
        <fullName evidence="8">(S)-limonene 6-monooxygenase</fullName>
        <ecNumber evidence="8">1.14.13.48</ecNumber>
    </submittedName>
</protein>
<dbReference type="EC" id="1.14.13.48" evidence="8"/>
<dbReference type="PROSITE" id="PS50045">
    <property type="entry name" value="SIGMA54_INTERACT_4"/>
    <property type="match status" value="1"/>
</dbReference>
<dbReference type="GO" id="GO:0006355">
    <property type="term" value="P:regulation of DNA-templated transcription"/>
    <property type="evidence" value="ECO:0007669"/>
    <property type="project" value="InterPro"/>
</dbReference>
<keyword evidence="1" id="KW-0547">Nucleotide-binding</keyword>
<dbReference type="SUPFAM" id="SSF46689">
    <property type="entry name" value="Homeodomain-like"/>
    <property type="match status" value="1"/>
</dbReference>
<dbReference type="Gene3D" id="1.10.8.60">
    <property type="match status" value="1"/>
</dbReference>
<evidence type="ECO:0000256" key="3">
    <source>
        <dbReference type="ARBA" id="ARBA00023015"/>
    </source>
</evidence>
<dbReference type="PROSITE" id="PS00676">
    <property type="entry name" value="SIGMA54_INTERACT_2"/>
    <property type="match status" value="1"/>
</dbReference>
<dbReference type="AlphaFoldDB" id="A0A173R779"/>
<dbReference type="InterPro" id="IPR009057">
    <property type="entry name" value="Homeodomain-like_sf"/>
</dbReference>
<dbReference type="NCBIfam" id="TIGR00229">
    <property type="entry name" value="sensory_box"/>
    <property type="match status" value="1"/>
</dbReference>
<organism evidence="8 9">
    <name type="scientific">Eubacterium ramulus</name>
    <dbReference type="NCBI Taxonomy" id="39490"/>
    <lineage>
        <taxon>Bacteria</taxon>
        <taxon>Bacillati</taxon>
        <taxon>Bacillota</taxon>
        <taxon>Clostridia</taxon>
        <taxon>Eubacteriales</taxon>
        <taxon>Eubacteriaceae</taxon>
        <taxon>Eubacterium</taxon>
    </lineage>
</organism>
<dbReference type="Pfam" id="PF08448">
    <property type="entry name" value="PAS_4"/>
    <property type="match status" value="1"/>
</dbReference>
<name>A0A173R779_EUBRA</name>
<dbReference type="PROSITE" id="PS50112">
    <property type="entry name" value="PAS"/>
    <property type="match status" value="1"/>
</dbReference>
<dbReference type="InterPro" id="IPR002197">
    <property type="entry name" value="HTH_Fis"/>
</dbReference>
<dbReference type="Pfam" id="PF02954">
    <property type="entry name" value="HTH_8"/>
    <property type="match status" value="1"/>
</dbReference>
<dbReference type="OrthoDB" id="9803970at2"/>
<dbReference type="CDD" id="cd00009">
    <property type="entry name" value="AAA"/>
    <property type="match status" value="1"/>
</dbReference>